<name>A0A4Y2N0T5_ARAVE</name>
<sequence length="97" mass="11406">VSQVCKVKEFWFTLSLRFDIHHDDTKFYDLSSSQTPILDSPLVLHQGQKSCKEIAQITSIDLRTVQRIIKIWRGVNEPTFSRKMCGRKTILNKRDRK</sequence>
<reference evidence="2 3" key="1">
    <citation type="journal article" date="2019" name="Sci. Rep.">
        <title>Orb-weaving spider Araneus ventricosus genome elucidates the spidroin gene catalogue.</title>
        <authorList>
            <person name="Kono N."/>
            <person name="Nakamura H."/>
            <person name="Ohtoshi R."/>
            <person name="Moran D.A.P."/>
            <person name="Shinohara A."/>
            <person name="Yoshida Y."/>
            <person name="Fujiwara M."/>
            <person name="Mori M."/>
            <person name="Tomita M."/>
            <person name="Arakawa K."/>
        </authorList>
    </citation>
    <scope>NUCLEOTIDE SEQUENCE [LARGE SCALE GENOMIC DNA]</scope>
</reference>
<protein>
    <recommendedName>
        <fullName evidence="4">Transposase Tc1-like domain-containing protein</fullName>
    </recommendedName>
</protein>
<evidence type="ECO:0008006" key="4">
    <source>
        <dbReference type="Google" id="ProtNLM"/>
    </source>
</evidence>
<dbReference type="Proteomes" id="UP000499080">
    <property type="component" value="Unassembled WGS sequence"/>
</dbReference>
<feature type="non-terminal residue" evidence="2">
    <location>
        <position position="1"/>
    </location>
</feature>
<keyword evidence="3" id="KW-1185">Reference proteome</keyword>
<evidence type="ECO:0000313" key="3">
    <source>
        <dbReference type="Proteomes" id="UP000499080"/>
    </source>
</evidence>
<dbReference type="AlphaFoldDB" id="A0A4Y2N0T5"/>
<dbReference type="EMBL" id="BGPR01125741">
    <property type="protein sequence ID" value="GBN33001.1"/>
    <property type="molecule type" value="Genomic_DNA"/>
</dbReference>
<gene>
    <name evidence="1" type="ORF">AVEN_262292_1</name>
    <name evidence="2" type="ORF">AVEN_4347_1</name>
</gene>
<evidence type="ECO:0000313" key="2">
    <source>
        <dbReference type="EMBL" id="GBN33001.1"/>
    </source>
</evidence>
<organism evidence="2 3">
    <name type="scientific">Araneus ventricosus</name>
    <name type="common">Orbweaver spider</name>
    <name type="synonym">Epeira ventricosa</name>
    <dbReference type="NCBI Taxonomy" id="182803"/>
    <lineage>
        <taxon>Eukaryota</taxon>
        <taxon>Metazoa</taxon>
        <taxon>Ecdysozoa</taxon>
        <taxon>Arthropoda</taxon>
        <taxon>Chelicerata</taxon>
        <taxon>Arachnida</taxon>
        <taxon>Araneae</taxon>
        <taxon>Araneomorphae</taxon>
        <taxon>Entelegynae</taxon>
        <taxon>Araneoidea</taxon>
        <taxon>Araneidae</taxon>
        <taxon>Araneus</taxon>
    </lineage>
</organism>
<comment type="caution">
    <text evidence="2">The sequence shown here is derived from an EMBL/GenBank/DDBJ whole genome shotgun (WGS) entry which is preliminary data.</text>
</comment>
<dbReference type="EMBL" id="BGPR01125495">
    <property type="protein sequence ID" value="GBN32301.1"/>
    <property type="molecule type" value="Genomic_DNA"/>
</dbReference>
<proteinExistence type="predicted"/>
<evidence type="ECO:0000313" key="1">
    <source>
        <dbReference type="EMBL" id="GBN32301.1"/>
    </source>
</evidence>
<accession>A0A4Y2N0T5</accession>